<dbReference type="EMBL" id="BROQ01000023">
    <property type="protein sequence ID" value="GKZ19882.1"/>
    <property type="molecule type" value="Genomic_DNA"/>
</dbReference>
<dbReference type="SMART" id="SM00248">
    <property type="entry name" value="ANK"/>
    <property type="match status" value="12"/>
</dbReference>
<feature type="repeat" description="ANK" evidence="3">
    <location>
        <begin position="516"/>
        <end position="548"/>
    </location>
</feature>
<evidence type="ECO:0000256" key="1">
    <source>
        <dbReference type="ARBA" id="ARBA00022737"/>
    </source>
</evidence>
<dbReference type="SUPFAM" id="SSF48403">
    <property type="entry name" value="Ankyrin repeat"/>
    <property type="match status" value="2"/>
</dbReference>
<feature type="repeat" description="ANK" evidence="3">
    <location>
        <begin position="586"/>
        <end position="612"/>
    </location>
</feature>
<gene>
    <name evidence="4" type="ORF">AbraCBS73388_004943</name>
</gene>
<evidence type="ECO:0000313" key="4">
    <source>
        <dbReference type="EMBL" id="GKZ19882.1"/>
    </source>
</evidence>
<dbReference type="InterPro" id="IPR002110">
    <property type="entry name" value="Ankyrin_rpt"/>
</dbReference>
<dbReference type="PROSITE" id="PS50297">
    <property type="entry name" value="ANK_REP_REGION"/>
    <property type="match status" value="7"/>
</dbReference>
<dbReference type="PROSITE" id="PS50088">
    <property type="entry name" value="ANK_REPEAT"/>
    <property type="match status" value="7"/>
</dbReference>
<comment type="caution">
    <text evidence="4">The sequence shown here is derived from an EMBL/GenBank/DDBJ whole genome shotgun (WGS) entry which is preliminary data.</text>
</comment>
<evidence type="ECO:0000256" key="2">
    <source>
        <dbReference type="ARBA" id="ARBA00023043"/>
    </source>
</evidence>
<feature type="repeat" description="ANK" evidence="3">
    <location>
        <begin position="294"/>
        <end position="326"/>
    </location>
</feature>
<organism evidence="4 5">
    <name type="scientific">Aspergillus brasiliensis</name>
    <dbReference type="NCBI Taxonomy" id="319629"/>
    <lineage>
        <taxon>Eukaryota</taxon>
        <taxon>Fungi</taxon>
        <taxon>Dikarya</taxon>
        <taxon>Ascomycota</taxon>
        <taxon>Pezizomycotina</taxon>
        <taxon>Eurotiomycetes</taxon>
        <taxon>Eurotiomycetidae</taxon>
        <taxon>Eurotiales</taxon>
        <taxon>Aspergillaceae</taxon>
        <taxon>Aspergillus</taxon>
        <taxon>Aspergillus subgen. Circumdati</taxon>
    </lineage>
</organism>
<keyword evidence="2 3" id="KW-0040">ANK repeat</keyword>
<evidence type="ECO:0000256" key="3">
    <source>
        <dbReference type="PROSITE-ProRule" id="PRU00023"/>
    </source>
</evidence>
<dbReference type="PRINTS" id="PR01415">
    <property type="entry name" value="ANKYRIN"/>
</dbReference>
<keyword evidence="1" id="KW-0677">Repeat</keyword>
<feature type="repeat" description="ANK" evidence="3">
    <location>
        <begin position="92"/>
        <end position="121"/>
    </location>
</feature>
<dbReference type="Gene3D" id="1.25.40.20">
    <property type="entry name" value="Ankyrin repeat-containing domain"/>
    <property type="match status" value="3"/>
</dbReference>
<dbReference type="InterPro" id="IPR051165">
    <property type="entry name" value="Multifunctional_ANK_Repeat"/>
</dbReference>
<dbReference type="Proteomes" id="UP001143548">
    <property type="component" value="Unassembled WGS sequence"/>
</dbReference>
<name>A0A9W6DM89_9EURO</name>
<dbReference type="Pfam" id="PF00023">
    <property type="entry name" value="Ank"/>
    <property type="match status" value="2"/>
</dbReference>
<feature type="repeat" description="ANK" evidence="3">
    <location>
        <begin position="549"/>
        <end position="585"/>
    </location>
</feature>
<accession>A0A9W6DM89</accession>
<evidence type="ECO:0000313" key="5">
    <source>
        <dbReference type="Proteomes" id="UP001143548"/>
    </source>
</evidence>
<dbReference type="AlphaFoldDB" id="A0A9W6DM89"/>
<dbReference type="PANTHER" id="PTHR24123">
    <property type="entry name" value="ANKYRIN REPEAT-CONTAINING"/>
    <property type="match status" value="1"/>
</dbReference>
<sequence>MSSTTSLDFIPAELIIWIGEFMEIESLAAIICTAKRYAQLLTPQLLAQWLQCTPHKYSRADWKHTRHWKSSHIFDYFQKFPSDVSQFYCCTTLLHRFAIGGNLDLVELMLSRGANINARNSLAETPLHCAIDFGHLHIVQALIEAGADGHARDDDNGSPLDAAIAGERSAVVRYLLDSSIYPLEDIRGAFLNAINQYFKSSDIPIMLFHALKNLGYDFSATDASSQNYLNSATSEGHSTLVQLLLANGSDPFQMDGFGDTALDIACSQGNVEIARLLISAMQAAGGNPFIANRRGRTPLIQAIKDSRIDIVNLLLDSGERVAVASDENQIRESALEGSKGVFELLLDREPSLWTSKALESSLLMYTAKLLSCVSNTNNWKAISRILKLVRSGRTKINVSIRKDSPLGPTPLHNVCLDTYHGAWSSGIIRLLLEAGADVDIPDNRGRTPIHNILSTTRDAQDRELILTMIKSSQNIDQLDHEGRSYLHPAAGRNHPRTVQLLLSKMSKDTVFAVMEDGKTALHSAAISGNTSIIQQLLAAGFDVNVKGWKGQTPLHYASQSRNTTSKASCIALLAEAGADMNILDDDGIPPIHDAATSRREDVIEIFLSKGASGHADCEICDQGINATRRWMYCEYYV</sequence>
<reference evidence="4" key="1">
    <citation type="submission" date="2022-07" db="EMBL/GenBank/DDBJ databases">
        <title>Taxonomy of Aspergillus series Nigri: significant species reduction supported by multi-species coalescent approaches.</title>
        <authorList>
            <person name="Bian C."/>
            <person name="Kusuya Y."/>
            <person name="Sklenar F."/>
            <person name="D'hooge E."/>
            <person name="Yaguchi T."/>
            <person name="Takahashi H."/>
            <person name="Hubka V."/>
        </authorList>
    </citation>
    <scope>NUCLEOTIDE SEQUENCE</scope>
    <source>
        <strain evidence="4">CBS 733.88</strain>
    </source>
</reference>
<feature type="repeat" description="ANK" evidence="3">
    <location>
        <begin position="406"/>
        <end position="443"/>
    </location>
</feature>
<protein>
    <recommendedName>
        <fullName evidence="6">F-box domain-containing protein</fullName>
    </recommendedName>
</protein>
<dbReference type="InterPro" id="IPR036770">
    <property type="entry name" value="Ankyrin_rpt-contain_sf"/>
</dbReference>
<feature type="repeat" description="ANK" evidence="3">
    <location>
        <begin position="122"/>
        <end position="154"/>
    </location>
</feature>
<dbReference type="PANTHER" id="PTHR24123:SF33">
    <property type="entry name" value="PROTEIN HOS4"/>
    <property type="match status" value="1"/>
</dbReference>
<dbReference type="Pfam" id="PF12796">
    <property type="entry name" value="Ank_2"/>
    <property type="match status" value="3"/>
</dbReference>
<evidence type="ECO:0008006" key="6">
    <source>
        <dbReference type="Google" id="ProtNLM"/>
    </source>
</evidence>
<proteinExistence type="predicted"/>